<comment type="caution">
    <text evidence="1">The sequence shown here is derived from an EMBL/GenBank/DDBJ whole genome shotgun (WGS) entry which is preliminary data.</text>
</comment>
<gene>
    <name evidence="1" type="ORF">LCGC14_2505750</name>
</gene>
<name>A0A0F9B1A3_9ZZZZ</name>
<protein>
    <submittedName>
        <fullName evidence="1">Uncharacterized protein</fullName>
    </submittedName>
</protein>
<accession>A0A0F9B1A3</accession>
<dbReference type="AlphaFoldDB" id="A0A0F9B1A3"/>
<proteinExistence type="predicted"/>
<dbReference type="EMBL" id="LAZR01040070">
    <property type="protein sequence ID" value="KKL15420.1"/>
    <property type="molecule type" value="Genomic_DNA"/>
</dbReference>
<evidence type="ECO:0000313" key="1">
    <source>
        <dbReference type="EMBL" id="KKL15420.1"/>
    </source>
</evidence>
<reference evidence="1" key="1">
    <citation type="journal article" date="2015" name="Nature">
        <title>Complex archaea that bridge the gap between prokaryotes and eukaryotes.</title>
        <authorList>
            <person name="Spang A."/>
            <person name="Saw J.H."/>
            <person name="Jorgensen S.L."/>
            <person name="Zaremba-Niedzwiedzka K."/>
            <person name="Martijn J."/>
            <person name="Lind A.E."/>
            <person name="van Eijk R."/>
            <person name="Schleper C."/>
            <person name="Guy L."/>
            <person name="Ettema T.J."/>
        </authorList>
    </citation>
    <scope>NUCLEOTIDE SEQUENCE</scope>
</reference>
<feature type="non-terminal residue" evidence="1">
    <location>
        <position position="1"/>
    </location>
</feature>
<sequence length="131" mass="14830">ISTSAGAATTVAPGMLRIRGTLPYFLSSLWYPSRVQGRANTQSRSRSTDAGIPMGRMRLTEFTRVLSLLRRRSSMIGLFLKYFVLNPTKNDSHGRASRAAIQTYADWIGRENKQFSDELVAWIDKLEEEEE</sequence>
<organism evidence="1">
    <name type="scientific">marine sediment metagenome</name>
    <dbReference type="NCBI Taxonomy" id="412755"/>
    <lineage>
        <taxon>unclassified sequences</taxon>
        <taxon>metagenomes</taxon>
        <taxon>ecological metagenomes</taxon>
    </lineage>
</organism>